<evidence type="ECO:0000313" key="4">
    <source>
        <dbReference type="Proteomes" id="UP000318626"/>
    </source>
</evidence>
<dbReference type="EMBL" id="CP036289">
    <property type="protein sequence ID" value="QDU73207.1"/>
    <property type="molecule type" value="Genomic_DNA"/>
</dbReference>
<proteinExistence type="predicted"/>
<keyword evidence="2" id="KW-0732">Signal</keyword>
<evidence type="ECO:0000256" key="1">
    <source>
        <dbReference type="SAM" id="MobiDB-lite"/>
    </source>
</evidence>
<reference evidence="4" key="1">
    <citation type="submission" date="2019-02" db="EMBL/GenBank/DDBJ databases">
        <title>Deep-cultivation of Planctomycetes and their phenomic and genomic characterization uncovers novel biology.</title>
        <authorList>
            <person name="Wiegand S."/>
            <person name="Jogler M."/>
            <person name="Boedeker C."/>
            <person name="Pinto D."/>
            <person name="Vollmers J."/>
            <person name="Rivas-Marin E."/>
            <person name="Kohn T."/>
            <person name="Peeters S.H."/>
            <person name="Heuer A."/>
            <person name="Rast P."/>
            <person name="Oberbeckmann S."/>
            <person name="Bunk B."/>
            <person name="Jeske O."/>
            <person name="Meyerdierks A."/>
            <person name="Storesund J.E."/>
            <person name="Kallscheuer N."/>
            <person name="Luecker S."/>
            <person name="Lage O.M."/>
            <person name="Pohl T."/>
            <person name="Merkel B.J."/>
            <person name="Hornburger P."/>
            <person name="Mueller R.-W."/>
            <person name="Bruemmer F."/>
            <person name="Labrenz M."/>
            <person name="Spormann A.M."/>
            <person name="Op den Camp H."/>
            <person name="Overmann J."/>
            <person name="Amann R."/>
            <person name="Jetten M.S.M."/>
            <person name="Mascher T."/>
            <person name="Medema M.H."/>
            <person name="Devos D.P."/>
            <person name="Kaster A.-K."/>
            <person name="Ovreas L."/>
            <person name="Rohde M."/>
            <person name="Galperin M.Y."/>
            <person name="Jogler C."/>
        </authorList>
    </citation>
    <scope>NUCLEOTIDE SEQUENCE [LARGE SCALE GENOMIC DNA]</scope>
    <source>
        <strain evidence="4">Pan97</strain>
    </source>
</reference>
<protein>
    <recommendedName>
        <fullName evidence="5">Subtilase-type serine protease</fullName>
    </recommendedName>
</protein>
<dbReference type="OrthoDB" id="235850at2"/>
<evidence type="ECO:0008006" key="5">
    <source>
        <dbReference type="Google" id="ProtNLM"/>
    </source>
</evidence>
<gene>
    <name evidence="3" type="ORF">Pan97_01740</name>
</gene>
<feature type="signal peptide" evidence="2">
    <location>
        <begin position="1"/>
        <end position="22"/>
    </location>
</feature>
<feature type="region of interest" description="Disordered" evidence="1">
    <location>
        <begin position="720"/>
        <end position="739"/>
    </location>
</feature>
<evidence type="ECO:0000256" key="2">
    <source>
        <dbReference type="SAM" id="SignalP"/>
    </source>
</evidence>
<dbReference type="Gene3D" id="2.60.120.380">
    <property type="match status" value="1"/>
</dbReference>
<organism evidence="3 4">
    <name type="scientific">Bremerella volcania</name>
    <dbReference type="NCBI Taxonomy" id="2527984"/>
    <lineage>
        <taxon>Bacteria</taxon>
        <taxon>Pseudomonadati</taxon>
        <taxon>Planctomycetota</taxon>
        <taxon>Planctomycetia</taxon>
        <taxon>Pirellulales</taxon>
        <taxon>Pirellulaceae</taxon>
        <taxon>Bremerella</taxon>
    </lineage>
</organism>
<dbReference type="KEGG" id="bvo:Pan97_01740"/>
<dbReference type="AlphaFoldDB" id="A0A518C1V5"/>
<dbReference type="Proteomes" id="UP000318626">
    <property type="component" value="Chromosome"/>
</dbReference>
<dbReference type="RefSeq" id="WP_144969853.1">
    <property type="nucleotide sequence ID" value="NZ_CP036289.1"/>
</dbReference>
<accession>A0A518C1V5</accession>
<keyword evidence="4" id="KW-1185">Reference proteome</keyword>
<evidence type="ECO:0000313" key="3">
    <source>
        <dbReference type="EMBL" id="QDU73207.1"/>
    </source>
</evidence>
<sequence length="739" mass="77696" precursor="true">MVRSSVLVGLTLAWCVASEAIAAPQIDNVSLRGLTSGQTTRLTLRGKQLSPDTEVKLDFAAKALRVLPESNAGRLELEIELAADVEPRHGHLRVASATGISAPITLEIDQLPEAVFSEKIETLPIALSGNLSGSQLLSTTFSGKAGQRVIAEVEAQRLGSKMQPLVSIVDARGTQLAYSSREVTLQGDARVEVILPADGTYTIKLQDVLFKGGSPGHFRLKVGHFIYSRDLQLPLALQSQDEQGPGLIPEQFSESSEELDSSTPFSGTRPKIYVSGIPEVTIPPGESPADASVGAAPIGISSILSEPKEQDAFLVDVTPGMKYRAEVFAQRLHSPVDAVLEIRKPDGGMLASSDDQNNTPDPAATFDVPKDVKQIKVSVHDVTRAGGPLHLYRIAVTPANHADFHLHIPSPAVNIPASGSAVMEVIAQRRGFGGPIALNFPELPAGVQVSLNEIPARADRALVTFTASADAKQAAVGMVMGTAKAKEQELSRVAAIGTDAGSFGLAASQENLGIGILQKPKLTLAYSSAPAANALGLGQSTPLTVKVQRGEGETGPVRFSLVTSQVIPEDKGKPDLSKAIKLDGEPVLAADQSEMTLSLSVPQELKDIAWDIAVKGELLSDDKKQVKASATTAAVRLSMGSPLFLALTGESIVRLKGKISRAGGFAEAVTIVAEGLPKEAKAAPVEVAADKNDFEIEIVLPTGIQAKQLADVKLVAKTKRNGEDTASNSVAIKLETGTK</sequence>
<feature type="region of interest" description="Disordered" evidence="1">
    <location>
        <begin position="242"/>
        <end position="270"/>
    </location>
</feature>
<name>A0A518C1V5_9BACT</name>
<feature type="chain" id="PRO_5021932853" description="Subtilase-type serine protease" evidence="2">
    <location>
        <begin position="23"/>
        <end position="739"/>
    </location>
</feature>